<evidence type="ECO:0000256" key="5">
    <source>
        <dbReference type="ARBA" id="ARBA00022741"/>
    </source>
</evidence>
<comment type="similarity">
    <text evidence="3 11">Belongs to the CarA family.</text>
</comment>
<feature type="region of interest" description="CPSase" evidence="11">
    <location>
        <begin position="1"/>
        <end position="173"/>
    </location>
</feature>
<gene>
    <name evidence="11" type="primary">carA</name>
    <name evidence="13" type="ORF">SOO65_05920</name>
</gene>
<feature type="binding site" evidence="11">
    <location>
        <position position="224"/>
    </location>
    <ligand>
        <name>L-glutamine</name>
        <dbReference type="ChEBI" id="CHEBI:58359"/>
    </ligand>
</feature>
<name>A0AAX4HTN0_9BACT</name>
<dbReference type="InterPro" id="IPR006274">
    <property type="entry name" value="CarbamoylP_synth_ssu"/>
</dbReference>
<organism evidence="13 14">
    <name type="scientific">Peredibacter starrii</name>
    <dbReference type="NCBI Taxonomy" id="28202"/>
    <lineage>
        <taxon>Bacteria</taxon>
        <taxon>Pseudomonadati</taxon>
        <taxon>Bdellovibrionota</taxon>
        <taxon>Bacteriovoracia</taxon>
        <taxon>Bacteriovoracales</taxon>
        <taxon>Bacteriovoracaceae</taxon>
        <taxon>Peredibacter</taxon>
    </lineage>
</organism>
<evidence type="ECO:0000256" key="11">
    <source>
        <dbReference type="HAMAP-Rule" id="MF_01209"/>
    </source>
</evidence>
<keyword evidence="6 11" id="KW-0067">ATP-binding</keyword>
<dbReference type="GO" id="GO:0006541">
    <property type="term" value="P:glutamine metabolic process"/>
    <property type="evidence" value="ECO:0007669"/>
    <property type="project" value="InterPro"/>
</dbReference>
<dbReference type="InterPro" id="IPR036480">
    <property type="entry name" value="CarbP_synth_ssu_N_sf"/>
</dbReference>
<protein>
    <recommendedName>
        <fullName evidence="11">Carbamoyl phosphate synthase small chain</fullName>
        <ecNumber evidence="11">6.3.5.5</ecNumber>
    </recommendedName>
    <alternativeName>
        <fullName evidence="11">Carbamoyl phosphate synthetase glutamine chain</fullName>
    </alternativeName>
</protein>
<dbReference type="HAMAP" id="MF_01209">
    <property type="entry name" value="CPSase_S_chain"/>
    <property type="match status" value="1"/>
</dbReference>
<dbReference type="PROSITE" id="PS51273">
    <property type="entry name" value="GATASE_TYPE_1"/>
    <property type="match status" value="1"/>
</dbReference>
<keyword evidence="8 11" id="KW-0665">Pyrimidine biosynthesis</keyword>
<proteinExistence type="inferred from homology"/>
<keyword evidence="11" id="KW-0055">Arginine biosynthesis</keyword>
<feature type="binding site" evidence="11">
    <location>
        <position position="250"/>
    </location>
    <ligand>
        <name>L-glutamine</name>
        <dbReference type="ChEBI" id="CHEBI:58359"/>
    </ligand>
</feature>
<dbReference type="PRINTS" id="PR00096">
    <property type="entry name" value="GATASE"/>
</dbReference>
<dbReference type="GO" id="GO:0044205">
    <property type="term" value="P:'de novo' UMP biosynthetic process"/>
    <property type="evidence" value="ECO:0007669"/>
    <property type="project" value="UniProtKB-UniRule"/>
</dbReference>
<keyword evidence="7 11" id="KW-0315">Glutamine amidotransferase</keyword>
<dbReference type="GO" id="GO:0006207">
    <property type="term" value="P:'de novo' pyrimidine nucleobase biosynthetic process"/>
    <property type="evidence" value="ECO:0007669"/>
    <property type="project" value="InterPro"/>
</dbReference>
<feature type="active site" evidence="11">
    <location>
        <position position="336"/>
    </location>
</feature>
<evidence type="ECO:0000256" key="7">
    <source>
        <dbReference type="ARBA" id="ARBA00022962"/>
    </source>
</evidence>
<dbReference type="NCBIfam" id="TIGR01368">
    <property type="entry name" value="CPSaseIIsmall"/>
    <property type="match status" value="1"/>
</dbReference>
<dbReference type="CDD" id="cd01744">
    <property type="entry name" value="GATase1_CPSase"/>
    <property type="match status" value="1"/>
</dbReference>
<dbReference type="EC" id="6.3.5.5" evidence="11"/>
<feature type="binding site" evidence="11">
    <location>
        <position position="253"/>
    </location>
    <ligand>
        <name>L-glutamine</name>
        <dbReference type="ChEBI" id="CHEBI:58359"/>
    </ligand>
</feature>
<evidence type="ECO:0000256" key="2">
    <source>
        <dbReference type="ARBA" id="ARBA00005077"/>
    </source>
</evidence>
<dbReference type="InterPro" id="IPR017926">
    <property type="entry name" value="GATASE"/>
</dbReference>
<evidence type="ECO:0000256" key="10">
    <source>
        <dbReference type="ARBA" id="ARBA00049285"/>
    </source>
</evidence>
<reference evidence="13 14" key="1">
    <citation type="submission" date="2023-11" db="EMBL/GenBank/DDBJ databases">
        <title>Peredibacter starrii A3.12.</title>
        <authorList>
            <person name="Mitchell R.J."/>
        </authorList>
    </citation>
    <scope>NUCLEOTIDE SEQUENCE [LARGE SCALE GENOMIC DNA]</scope>
    <source>
        <strain evidence="13 14">A3.12</strain>
    </source>
</reference>
<feature type="binding site" evidence="11">
    <location>
        <position position="293"/>
    </location>
    <ligand>
        <name>L-glutamine</name>
        <dbReference type="ChEBI" id="CHEBI:58359"/>
    </ligand>
</feature>
<keyword evidence="11" id="KW-0028">Amino-acid biosynthesis</keyword>
<comment type="pathway">
    <text evidence="1 11">Pyrimidine metabolism; UMP biosynthesis via de novo pathway; (S)-dihydroorotate from bicarbonate: step 1/3.</text>
</comment>
<keyword evidence="4 11" id="KW-0436">Ligase</keyword>
<dbReference type="SMART" id="SM01097">
    <property type="entry name" value="CPSase_sm_chain"/>
    <property type="match status" value="1"/>
</dbReference>
<feature type="domain" description="Carbamoyl-phosphate synthase small subunit N-terminal" evidence="12">
    <location>
        <begin position="2"/>
        <end position="135"/>
    </location>
</feature>
<evidence type="ECO:0000259" key="12">
    <source>
        <dbReference type="SMART" id="SM01097"/>
    </source>
</evidence>
<dbReference type="InterPro" id="IPR029062">
    <property type="entry name" value="Class_I_gatase-like"/>
</dbReference>
<evidence type="ECO:0000313" key="14">
    <source>
        <dbReference type="Proteomes" id="UP001324634"/>
    </source>
</evidence>
<comment type="catalytic activity">
    <reaction evidence="9 11">
        <text>hydrogencarbonate + L-glutamine + 2 ATP + H2O = carbamoyl phosphate + L-glutamate + 2 ADP + phosphate + 2 H(+)</text>
        <dbReference type="Rhea" id="RHEA:18633"/>
        <dbReference type="ChEBI" id="CHEBI:15377"/>
        <dbReference type="ChEBI" id="CHEBI:15378"/>
        <dbReference type="ChEBI" id="CHEBI:17544"/>
        <dbReference type="ChEBI" id="CHEBI:29985"/>
        <dbReference type="ChEBI" id="CHEBI:30616"/>
        <dbReference type="ChEBI" id="CHEBI:43474"/>
        <dbReference type="ChEBI" id="CHEBI:58228"/>
        <dbReference type="ChEBI" id="CHEBI:58359"/>
        <dbReference type="ChEBI" id="CHEBI:456216"/>
        <dbReference type="EC" id="6.3.5.5"/>
    </reaction>
</comment>
<dbReference type="Proteomes" id="UP001324634">
    <property type="component" value="Chromosome"/>
</dbReference>
<dbReference type="FunFam" id="3.50.30.20:FF:000001">
    <property type="entry name" value="Carbamoyl-phosphate synthase small chain"/>
    <property type="match status" value="1"/>
</dbReference>
<feature type="active site" evidence="11">
    <location>
        <position position="334"/>
    </location>
</feature>
<dbReference type="PRINTS" id="PR00099">
    <property type="entry name" value="CPSGATASE"/>
</dbReference>
<dbReference type="Pfam" id="PF00117">
    <property type="entry name" value="GATase"/>
    <property type="match status" value="1"/>
</dbReference>
<dbReference type="Gene3D" id="3.50.30.20">
    <property type="entry name" value="Carbamoyl-phosphate synthase small subunit, N-terminal domain"/>
    <property type="match status" value="1"/>
</dbReference>
<dbReference type="KEGG" id="psti:SOO65_05920"/>
<comment type="catalytic activity">
    <reaction evidence="10 11">
        <text>L-glutamine + H2O = L-glutamate + NH4(+)</text>
        <dbReference type="Rhea" id="RHEA:15889"/>
        <dbReference type="ChEBI" id="CHEBI:15377"/>
        <dbReference type="ChEBI" id="CHEBI:28938"/>
        <dbReference type="ChEBI" id="CHEBI:29985"/>
        <dbReference type="ChEBI" id="CHEBI:58359"/>
    </reaction>
</comment>
<dbReference type="PANTHER" id="PTHR43418">
    <property type="entry name" value="MULTIFUNCTIONAL TRYPTOPHAN BIOSYNTHESIS PROTEIN-RELATED"/>
    <property type="match status" value="1"/>
</dbReference>
<dbReference type="GO" id="GO:0005524">
    <property type="term" value="F:ATP binding"/>
    <property type="evidence" value="ECO:0007669"/>
    <property type="project" value="UniProtKB-UniRule"/>
</dbReference>
<evidence type="ECO:0000313" key="13">
    <source>
        <dbReference type="EMBL" id="WPU66279.1"/>
    </source>
</evidence>
<evidence type="ECO:0000256" key="4">
    <source>
        <dbReference type="ARBA" id="ARBA00022598"/>
    </source>
</evidence>
<dbReference type="Gene3D" id="3.40.50.880">
    <property type="match status" value="1"/>
</dbReference>
<dbReference type="SUPFAM" id="SSF52021">
    <property type="entry name" value="Carbamoyl phosphate synthetase, small subunit N-terminal domain"/>
    <property type="match status" value="1"/>
</dbReference>
<dbReference type="InterPro" id="IPR002474">
    <property type="entry name" value="CarbamoylP_synth_ssu_N"/>
</dbReference>
<dbReference type="PANTHER" id="PTHR43418:SF7">
    <property type="entry name" value="CARBAMOYL-PHOSPHATE SYNTHASE SMALL CHAIN"/>
    <property type="match status" value="1"/>
</dbReference>
<evidence type="ECO:0000256" key="3">
    <source>
        <dbReference type="ARBA" id="ARBA00007800"/>
    </source>
</evidence>
<feature type="binding site" evidence="11">
    <location>
        <position position="222"/>
    </location>
    <ligand>
        <name>L-glutamine</name>
        <dbReference type="ChEBI" id="CHEBI:58359"/>
    </ligand>
</feature>
<comment type="subunit">
    <text evidence="11">Composed of two chains; the small (or glutamine) chain promotes the hydrolysis of glutamine to ammonia, which is used by the large (or ammonia) chain to synthesize carbamoyl phosphate. Tetramer of heterodimers (alpha,beta)4.</text>
</comment>
<dbReference type="NCBIfam" id="NF009475">
    <property type="entry name" value="PRK12838.1"/>
    <property type="match status" value="1"/>
</dbReference>
<dbReference type="SUPFAM" id="SSF52317">
    <property type="entry name" value="Class I glutamine amidotransferase-like"/>
    <property type="match status" value="1"/>
</dbReference>
<keyword evidence="14" id="KW-1185">Reference proteome</keyword>
<evidence type="ECO:0000256" key="8">
    <source>
        <dbReference type="ARBA" id="ARBA00022975"/>
    </source>
</evidence>
<feature type="active site" description="Nucleophile" evidence="11">
    <location>
        <position position="249"/>
    </location>
</feature>
<dbReference type="AlphaFoldDB" id="A0AAX4HTN0"/>
<dbReference type="PRINTS" id="PR00097">
    <property type="entry name" value="ANTSNTHASEII"/>
</dbReference>
<sequence>MKKIKLILETGEEFVGESIGHEIDGAHSLGELVFNTSMTGYQEIISDPSYCDQMVVMTYPLIGNYGVNKDDFESLTPALKGLVVRECPSEGSNWRNEYSLRDFLKRFKIPGIAGLDTRELTKKIREKGVMKAVLVPETFSVADAKPLLEKSLGNDQIARVSIKNPIHFPGEGKRIVLMDFGYKKNILRSLMRRNCDVVVVPWNATTEMIQSYRPQGILLSNGPGDPKDVPGVLPVIRDLQKMYPMFCICMGHQLFALANGADTEKLKFGHRGGNHPVKDLSLGKVFMSSQNHGYAVTVSSVEKSNLEISQININDNTVEGLRHKTLPAFSVQYHPEACPGPEDTGWLFDDFLNSIRK</sequence>
<evidence type="ECO:0000256" key="9">
    <source>
        <dbReference type="ARBA" id="ARBA00048816"/>
    </source>
</evidence>
<accession>A0AAX4HTN0</accession>
<feature type="binding site" evidence="11">
    <location>
        <position position="49"/>
    </location>
    <ligand>
        <name>L-glutamine</name>
        <dbReference type="ChEBI" id="CHEBI:58359"/>
    </ligand>
</feature>
<feature type="binding site" evidence="11">
    <location>
        <position position="291"/>
    </location>
    <ligand>
        <name>L-glutamine</name>
        <dbReference type="ChEBI" id="CHEBI:58359"/>
    </ligand>
</feature>
<dbReference type="Pfam" id="PF00988">
    <property type="entry name" value="CPSase_sm_chain"/>
    <property type="match status" value="1"/>
</dbReference>
<keyword evidence="5 11" id="KW-0547">Nucleotide-binding</keyword>
<dbReference type="EMBL" id="CP139487">
    <property type="protein sequence ID" value="WPU66279.1"/>
    <property type="molecule type" value="Genomic_DNA"/>
</dbReference>
<comment type="pathway">
    <text evidence="2 11">Amino-acid biosynthesis; L-arginine biosynthesis; carbamoyl phosphate from bicarbonate: step 1/1.</text>
</comment>
<comment type="function">
    <text evidence="11">Small subunit of the glutamine-dependent carbamoyl phosphate synthetase (CPSase). CPSase catalyzes the formation of carbamoyl phosphate from the ammonia moiety of glutamine, carbonate, and phosphate donated by ATP, constituting the first step of 2 biosynthetic pathways, one leading to arginine and/or urea and the other to pyrimidine nucleotides. The small subunit (glutamine amidotransferase) binds and cleaves glutamine to supply the large subunit with the substrate ammonia.</text>
</comment>
<evidence type="ECO:0000256" key="1">
    <source>
        <dbReference type="ARBA" id="ARBA00004812"/>
    </source>
</evidence>
<dbReference type="GO" id="GO:0006526">
    <property type="term" value="P:L-arginine biosynthetic process"/>
    <property type="evidence" value="ECO:0007669"/>
    <property type="project" value="UniProtKB-UniRule"/>
</dbReference>
<dbReference type="InterPro" id="IPR050472">
    <property type="entry name" value="Anth_synth/Amidotransfase"/>
</dbReference>
<dbReference type="InterPro" id="IPR035686">
    <property type="entry name" value="CPSase_GATase1"/>
</dbReference>
<dbReference type="RefSeq" id="WP_321398331.1">
    <property type="nucleotide sequence ID" value="NZ_CP139487.1"/>
</dbReference>
<dbReference type="GO" id="GO:0004088">
    <property type="term" value="F:carbamoyl-phosphate synthase (glutamine-hydrolyzing) activity"/>
    <property type="evidence" value="ECO:0007669"/>
    <property type="project" value="UniProtKB-UniRule"/>
</dbReference>
<evidence type="ECO:0000256" key="6">
    <source>
        <dbReference type="ARBA" id="ARBA00022840"/>
    </source>
</evidence>
<feature type="binding site" evidence="11">
    <location>
        <position position="294"/>
    </location>
    <ligand>
        <name>L-glutamine</name>
        <dbReference type="ChEBI" id="CHEBI:58359"/>
    </ligand>
</feature>